<evidence type="ECO:0000313" key="2">
    <source>
        <dbReference type="Proteomes" id="UP000814033"/>
    </source>
</evidence>
<protein>
    <submittedName>
        <fullName evidence="1">RCC1/BLIP-II</fullName>
    </submittedName>
</protein>
<comment type="caution">
    <text evidence="1">The sequence shown here is derived from an EMBL/GenBank/DDBJ whole genome shotgun (WGS) entry which is preliminary data.</text>
</comment>
<sequence>MLTRGRSAQPKATAAIDAKASKWHAIPWTSSKPRSAPAKPSSRSRTRSRTRVSVKRLAPPDTSHDRPPPPKRARVATRPPRSEPSGRTPALLSSLPKPKEEASVSLLPLPEVPERGNPSAEVFVWGNGDCGQFGMGPEDESMGERTKPTRNKSMEETMKARIVAIAAGGMHSLFIDEDGKIWTCGLNDDAALGRITGGAEDDLEDLSTYPHCLDISEDYRAARIAAGDSISAAISTTGKLLVWGSFRGPNGVLPLSDGKTHLPKPVPVLPSAPCVALAAGNNHLVVLTAAGTVYTWGASEQGQLGRTALPDSATTPGHVVLGARAVAVGAGAYHSFAVDDAGAVWGWGLNNAGQLGTGGESAGTSAIVQDIVQSPTRVVGLCPEDLGGARVVQIAGGDLHTLFRTSDGRVFACGRADSCQLGLPDDHPALVDNQTNIPLPVRVPFPDGEKDDPVLSISTGTRFSAAVTRAGALYTWGEGSVGELGLDGEEQARVPTAVVRRGVGRWAVADVSCGGQHSLGLFRRVEEDL</sequence>
<proteinExistence type="predicted"/>
<reference evidence="1" key="1">
    <citation type="submission" date="2021-02" db="EMBL/GenBank/DDBJ databases">
        <authorList>
            <consortium name="DOE Joint Genome Institute"/>
            <person name="Ahrendt S."/>
            <person name="Looney B.P."/>
            <person name="Miyauchi S."/>
            <person name="Morin E."/>
            <person name="Drula E."/>
            <person name="Courty P.E."/>
            <person name="Chicoki N."/>
            <person name="Fauchery L."/>
            <person name="Kohler A."/>
            <person name="Kuo A."/>
            <person name="Labutti K."/>
            <person name="Pangilinan J."/>
            <person name="Lipzen A."/>
            <person name="Riley R."/>
            <person name="Andreopoulos W."/>
            <person name="He G."/>
            <person name="Johnson J."/>
            <person name="Barry K.W."/>
            <person name="Grigoriev I.V."/>
            <person name="Nagy L."/>
            <person name="Hibbett D."/>
            <person name="Henrissat B."/>
            <person name="Matheny P.B."/>
            <person name="Labbe J."/>
            <person name="Martin F."/>
        </authorList>
    </citation>
    <scope>NUCLEOTIDE SEQUENCE</scope>
    <source>
        <strain evidence="1">FP105234-sp</strain>
    </source>
</reference>
<gene>
    <name evidence="1" type="ORF">FA95DRAFT_1545997</name>
</gene>
<reference evidence="1" key="2">
    <citation type="journal article" date="2022" name="New Phytol.">
        <title>Evolutionary transition to the ectomycorrhizal habit in the genomes of a hyperdiverse lineage of mushroom-forming fungi.</title>
        <authorList>
            <person name="Looney B."/>
            <person name="Miyauchi S."/>
            <person name="Morin E."/>
            <person name="Drula E."/>
            <person name="Courty P.E."/>
            <person name="Kohler A."/>
            <person name="Kuo A."/>
            <person name="LaButti K."/>
            <person name="Pangilinan J."/>
            <person name="Lipzen A."/>
            <person name="Riley R."/>
            <person name="Andreopoulos W."/>
            <person name="He G."/>
            <person name="Johnson J."/>
            <person name="Nolan M."/>
            <person name="Tritt A."/>
            <person name="Barry K.W."/>
            <person name="Grigoriev I.V."/>
            <person name="Nagy L.G."/>
            <person name="Hibbett D."/>
            <person name="Henrissat B."/>
            <person name="Matheny P.B."/>
            <person name="Labbe J."/>
            <person name="Martin F.M."/>
        </authorList>
    </citation>
    <scope>NUCLEOTIDE SEQUENCE</scope>
    <source>
        <strain evidence="1">FP105234-sp</strain>
    </source>
</reference>
<evidence type="ECO:0000313" key="1">
    <source>
        <dbReference type="EMBL" id="KAI0043733.1"/>
    </source>
</evidence>
<accession>A0ACB8RJP0</accession>
<name>A0ACB8RJP0_9AGAM</name>
<organism evidence="1 2">
    <name type="scientific">Auriscalpium vulgare</name>
    <dbReference type="NCBI Taxonomy" id="40419"/>
    <lineage>
        <taxon>Eukaryota</taxon>
        <taxon>Fungi</taxon>
        <taxon>Dikarya</taxon>
        <taxon>Basidiomycota</taxon>
        <taxon>Agaricomycotina</taxon>
        <taxon>Agaricomycetes</taxon>
        <taxon>Russulales</taxon>
        <taxon>Auriscalpiaceae</taxon>
        <taxon>Auriscalpium</taxon>
    </lineage>
</organism>
<keyword evidence="2" id="KW-1185">Reference proteome</keyword>
<dbReference type="EMBL" id="MU276006">
    <property type="protein sequence ID" value="KAI0043733.1"/>
    <property type="molecule type" value="Genomic_DNA"/>
</dbReference>
<dbReference type="Proteomes" id="UP000814033">
    <property type="component" value="Unassembled WGS sequence"/>
</dbReference>